<keyword evidence="10" id="KW-1185">Reference proteome</keyword>
<dbReference type="InterPro" id="IPR051788">
    <property type="entry name" value="MFS_Transporter"/>
</dbReference>
<dbReference type="PANTHER" id="PTHR23514:SF13">
    <property type="entry name" value="INNER MEMBRANE PROTEIN YBJJ"/>
    <property type="match status" value="1"/>
</dbReference>
<dbReference type="GO" id="GO:0022857">
    <property type="term" value="F:transmembrane transporter activity"/>
    <property type="evidence" value="ECO:0007669"/>
    <property type="project" value="InterPro"/>
</dbReference>
<keyword evidence="2 5" id="KW-0812">Transmembrane</keyword>
<name>A0AAC8YGW3_9ACTN</name>
<evidence type="ECO:0000313" key="9">
    <source>
        <dbReference type="Proteomes" id="UP000075221"/>
    </source>
</evidence>
<feature type="transmembrane region" description="Helical" evidence="5">
    <location>
        <begin position="256"/>
        <end position="276"/>
    </location>
</feature>
<evidence type="ECO:0000256" key="4">
    <source>
        <dbReference type="ARBA" id="ARBA00023136"/>
    </source>
</evidence>
<evidence type="ECO:0000256" key="2">
    <source>
        <dbReference type="ARBA" id="ARBA00022692"/>
    </source>
</evidence>
<dbReference type="Pfam" id="PF07690">
    <property type="entry name" value="MFS_1"/>
    <property type="match status" value="1"/>
</dbReference>
<feature type="transmembrane region" description="Helical" evidence="5">
    <location>
        <begin position="173"/>
        <end position="194"/>
    </location>
</feature>
<feature type="transmembrane region" description="Helical" evidence="5">
    <location>
        <begin position="215"/>
        <end position="236"/>
    </location>
</feature>
<feature type="transmembrane region" description="Helical" evidence="5">
    <location>
        <begin position="107"/>
        <end position="127"/>
    </location>
</feature>
<dbReference type="PANTHER" id="PTHR23514">
    <property type="entry name" value="BYPASS OF STOP CODON PROTEIN 6"/>
    <property type="match status" value="1"/>
</dbReference>
<evidence type="ECO:0000256" key="5">
    <source>
        <dbReference type="SAM" id="Phobius"/>
    </source>
</evidence>
<evidence type="ECO:0000256" key="1">
    <source>
        <dbReference type="ARBA" id="ARBA00004651"/>
    </source>
</evidence>
<evidence type="ECO:0000313" key="10">
    <source>
        <dbReference type="Proteomes" id="UP000178666"/>
    </source>
</evidence>
<dbReference type="GO" id="GO:0005886">
    <property type="term" value="C:plasma membrane"/>
    <property type="evidence" value="ECO:0007669"/>
    <property type="project" value="UniProtKB-SubCell"/>
</dbReference>
<dbReference type="PROSITE" id="PS50850">
    <property type="entry name" value="MFS"/>
    <property type="match status" value="1"/>
</dbReference>
<keyword evidence="4 5" id="KW-0472">Membrane</keyword>
<feature type="transmembrane region" description="Helical" evidence="5">
    <location>
        <begin position="313"/>
        <end position="332"/>
    </location>
</feature>
<sequence length="407" mass="42543">MTSAASATRFAPPRQAVRARMGTLMLFATNGLTFASLIPRYPEIKADLGASQTLWGLAVGIGPIGGLALGLATARLMSRFGSRNVAAWPQILSTAGLLLMANAPHVGWVFVAMIAMSAFDAVTDTAMNYQALRVQEMYKRSIINTFHGWWSVGAVLGGFIGSAMAQWRVDINLQASLTMVVLALVCALSWSLMLPGRDTGTDRSEAGGDQRKARVPATTWLHIVGLGLLGALAGGIEIGGSTWAPLYMDAQFNSTPFIAGMGFTILMVAETAGRLIGDLIVNRFGQAFAVAQGSVICLIGMAVAIAWPTTASTLIGFAAAGWGVATIIPLAMNVADSLPGVRSGVGLTIATWVMRLGFMLFPIGIGALGDAVALRWAMICLPAGALVMLALVPLVGAGRRRRAPEAV</sequence>
<evidence type="ECO:0000259" key="6">
    <source>
        <dbReference type="PROSITE" id="PS50850"/>
    </source>
</evidence>
<gene>
    <name evidence="8" type="ORF">A8L58_14320</name>
    <name evidence="7" type="ORF">AXH35_12870</name>
</gene>
<feature type="transmembrane region" description="Helical" evidence="5">
    <location>
        <begin position="344"/>
        <end position="368"/>
    </location>
</feature>
<feature type="transmembrane region" description="Helical" evidence="5">
    <location>
        <begin position="53"/>
        <end position="73"/>
    </location>
</feature>
<feature type="transmembrane region" description="Helical" evidence="5">
    <location>
        <begin position="85"/>
        <end position="101"/>
    </location>
</feature>
<dbReference type="InterPro" id="IPR011701">
    <property type="entry name" value="MFS"/>
</dbReference>
<dbReference type="InterPro" id="IPR020846">
    <property type="entry name" value="MFS_dom"/>
</dbReference>
<dbReference type="EMBL" id="CP014352">
    <property type="protein sequence ID" value="AMS06195.1"/>
    <property type="molecule type" value="Genomic_DNA"/>
</dbReference>
<comment type="subcellular location">
    <subcellularLocation>
        <location evidence="1">Cell membrane</location>
        <topology evidence="1">Multi-pass membrane protein</topology>
    </subcellularLocation>
</comment>
<dbReference type="RefSeq" id="WP_062820099.1">
    <property type="nucleotide sequence ID" value="NZ_CP014352.1"/>
</dbReference>
<dbReference type="SUPFAM" id="SSF103473">
    <property type="entry name" value="MFS general substrate transporter"/>
    <property type="match status" value="1"/>
</dbReference>
<organism evidence="7 9">
    <name type="scientific">Acidipropionibacterium acidipropionici</name>
    <dbReference type="NCBI Taxonomy" id="1748"/>
    <lineage>
        <taxon>Bacteria</taxon>
        <taxon>Bacillati</taxon>
        <taxon>Actinomycetota</taxon>
        <taxon>Actinomycetes</taxon>
        <taxon>Propionibacteriales</taxon>
        <taxon>Propionibacteriaceae</taxon>
        <taxon>Acidipropionibacterium</taxon>
    </lineage>
</organism>
<evidence type="ECO:0000256" key="3">
    <source>
        <dbReference type="ARBA" id="ARBA00022989"/>
    </source>
</evidence>
<dbReference type="InterPro" id="IPR036259">
    <property type="entry name" value="MFS_trans_sf"/>
</dbReference>
<dbReference type="AlphaFoldDB" id="A0AAC8YGW3"/>
<evidence type="ECO:0000313" key="8">
    <source>
        <dbReference type="EMBL" id="AOZ47654.1"/>
    </source>
</evidence>
<feature type="transmembrane region" description="Helical" evidence="5">
    <location>
        <begin position="21"/>
        <end position="41"/>
    </location>
</feature>
<proteinExistence type="predicted"/>
<feature type="transmembrane region" description="Helical" evidence="5">
    <location>
        <begin position="288"/>
        <end position="307"/>
    </location>
</feature>
<dbReference type="EMBL" id="CP015970">
    <property type="protein sequence ID" value="AOZ47654.1"/>
    <property type="molecule type" value="Genomic_DNA"/>
</dbReference>
<dbReference type="Gene3D" id="1.20.1250.20">
    <property type="entry name" value="MFS general substrate transporter like domains"/>
    <property type="match status" value="1"/>
</dbReference>
<dbReference type="Proteomes" id="UP000178666">
    <property type="component" value="Chromosome"/>
</dbReference>
<feature type="domain" description="Major facilitator superfamily (MFS) profile" evidence="6">
    <location>
        <begin position="223"/>
        <end position="407"/>
    </location>
</feature>
<feature type="transmembrane region" description="Helical" evidence="5">
    <location>
        <begin position="374"/>
        <end position="395"/>
    </location>
</feature>
<feature type="transmembrane region" description="Helical" evidence="5">
    <location>
        <begin position="148"/>
        <end position="167"/>
    </location>
</feature>
<reference evidence="8 10" key="1">
    <citation type="journal article" date="2016" name="Plant Dis.">
        <title>Improved production of propionic acid using genome shuffling.</title>
        <authorList>
            <person name="Luna-Flores C.H."/>
            <person name="Palfreyman R.W."/>
            <person name="Kromer J.O."/>
            <person name="Nielsen L.K."/>
            <person name="Marcellin E."/>
        </authorList>
    </citation>
    <scope>NUCLEOTIDE SEQUENCE [LARGE SCALE GENOMIC DNA]</scope>
    <source>
        <strain evidence="8 10">F3E8</strain>
    </source>
</reference>
<reference evidence="7 9" key="2">
    <citation type="submission" date="2016-02" db="EMBL/GenBank/DDBJ databases">
        <title>Complete Genome Sequence of Propionibacterium acidipropionici ATCC 55737.</title>
        <authorList>
            <person name="Luna Flores C.H."/>
            <person name="Nielsen L.K."/>
            <person name="Marcellin E."/>
        </authorList>
    </citation>
    <scope>NUCLEOTIDE SEQUENCE [LARGE SCALE GENOMIC DNA]</scope>
    <source>
        <strain evidence="7 9">ATCC 55737</strain>
    </source>
</reference>
<protein>
    <submittedName>
        <fullName evidence="7">MFS transporter</fullName>
    </submittedName>
</protein>
<accession>A0AAC8YGW3</accession>
<dbReference type="CDD" id="cd17393">
    <property type="entry name" value="MFS_MosC_like"/>
    <property type="match status" value="1"/>
</dbReference>
<dbReference type="Proteomes" id="UP000075221">
    <property type="component" value="Chromosome"/>
</dbReference>
<keyword evidence="3 5" id="KW-1133">Transmembrane helix</keyword>
<evidence type="ECO:0000313" key="7">
    <source>
        <dbReference type="EMBL" id="AMS06195.1"/>
    </source>
</evidence>